<dbReference type="SUPFAM" id="SSF56801">
    <property type="entry name" value="Acetyl-CoA synthetase-like"/>
    <property type="match status" value="1"/>
</dbReference>
<evidence type="ECO:0000313" key="3">
    <source>
        <dbReference type="Proteomes" id="UP000030428"/>
    </source>
</evidence>
<dbReference type="AlphaFoldDB" id="A0A4E0QPV1"/>
<dbReference type="PRINTS" id="PR00154">
    <property type="entry name" value="AMPBINDING"/>
</dbReference>
<feature type="non-terminal residue" evidence="2">
    <location>
        <position position="1"/>
    </location>
</feature>
<evidence type="ECO:0000313" key="2">
    <source>
        <dbReference type="EMBL" id="TGN99645.1"/>
    </source>
</evidence>
<dbReference type="EMBL" id="JSZA02000449">
    <property type="protein sequence ID" value="TGN99645.1"/>
    <property type="molecule type" value="Genomic_DNA"/>
</dbReference>
<dbReference type="PANTHER" id="PTHR45527:SF1">
    <property type="entry name" value="FATTY ACID SYNTHASE"/>
    <property type="match status" value="1"/>
</dbReference>
<dbReference type="GO" id="GO:0044550">
    <property type="term" value="P:secondary metabolite biosynthetic process"/>
    <property type="evidence" value="ECO:0007669"/>
    <property type="project" value="TreeGrafter"/>
</dbReference>
<dbReference type="GO" id="GO:0043041">
    <property type="term" value="P:amino acid activation for nonribosomal peptide biosynthetic process"/>
    <property type="evidence" value="ECO:0007669"/>
    <property type="project" value="TreeGrafter"/>
</dbReference>
<dbReference type="Pfam" id="PF00501">
    <property type="entry name" value="AMP-binding"/>
    <property type="match status" value="1"/>
</dbReference>
<evidence type="ECO:0000259" key="1">
    <source>
        <dbReference type="Pfam" id="PF00501"/>
    </source>
</evidence>
<dbReference type="Gene3D" id="2.30.38.10">
    <property type="entry name" value="Luciferase, Domain 3"/>
    <property type="match status" value="1"/>
</dbReference>
<dbReference type="InterPro" id="IPR020459">
    <property type="entry name" value="AMP-binding"/>
</dbReference>
<dbReference type="PANTHER" id="PTHR45527">
    <property type="entry name" value="NONRIBOSOMAL PEPTIDE SYNTHETASE"/>
    <property type="match status" value="1"/>
</dbReference>
<accession>A0A4E0QPV1</accession>
<dbReference type="GO" id="GO:0031177">
    <property type="term" value="F:phosphopantetheine binding"/>
    <property type="evidence" value="ECO:0007669"/>
    <property type="project" value="TreeGrafter"/>
</dbReference>
<comment type="caution">
    <text evidence="2">The sequence shown here is derived from an EMBL/GenBank/DDBJ whole genome shotgun (WGS) entry which is preliminary data.</text>
</comment>
<keyword evidence="3" id="KW-1185">Reference proteome</keyword>
<sequence length="274" mass="30501">AQLEPECVVVCLDEVDLADQPSENPLVCRLAEDLAYVIYTSGSTGKPKGVMVEQRHLVNSIQARNNYYRDNQAKFLLLTSFAFDSSVAGIFGSLSAGWELYLSHSANDLQELSMLIRQHGISHLLCVPTLYMALLEYSNDTLHALNTVIVAGESSNANLIQQHDNKTHQARLFNEYGPTEGTVWSSVYEYQRVDDLIDNIGQPIANTRIYILDSAHQLLPPNIPGELCIAGAGLARGYLNRPELTSEKFIEIELFGKTERIYKTGDLARWLPDG</sequence>
<dbReference type="GO" id="GO:0005737">
    <property type="term" value="C:cytoplasm"/>
    <property type="evidence" value="ECO:0007669"/>
    <property type="project" value="TreeGrafter"/>
</dbReference>
<dbReference type="Proteomes" id="UP000030428">
    <property type="component" value="Unassembled WGS sequence"/>
</dbReference>
<gene>
    <name evidence="2" type="ORF">PN36_35345</name>
</gene>
<name>A0A4E0QPV1_9GAMM</name>
<dbReference type="PROSITE" id="PS00455">
    <property type="entry name" value="AMP_BINDING"/>
    <property type="match status" value="1"/>
</dbReference>
<dbReference type="InterPro" id="IPR000873">
    <property type="entry name" value="AMP-dep_synth/lig_dom"/>
</dbReference>
<proteinExistence type="predicted"/>
<feature type="non-terminal residue" evidence="2">
    <location>
        <position position="274"/>
    </location>
</feature>
<organism evidence="2 3">
    <name type="scientific">Candidatus Thiomargarita nelsonii</name>
    <dbReference type="NCBI Taxonomy" id="1003181"/>
    <lineage>
        <taxon>Bacteria</taxon>
        <taxon>Pseudomonadati</taxon>
        <taxon>Pseudomonadota</taxon>
        <taxon>Gammaproteobacteria</taxon>
        <taxon>Thiotrichales</taxon>
        <taxon>Thiotrichaceae</taxon>
        <taxon>Thiomargarita</taxon>
    </lineage>
</organism>
<dbReference type="Gene3D" id="3.40.50.980">
    <property type="match status" value="2"/>
</dbReference>
<dbReference type="InterPro" id="IPR020845">
    <property type="entry name" value="AMP-binding_CS"/>
</dbReference>
<protein>
    <recommendedName>
        <fullName evidence="1">AMP-dependent synthetase/ligase domain-containing protein</fullName>
    </recommendedName>
</protein>
<feature type="domain" description="AMP-dependent synthetase/ligase" evidence="1">
    <location>
        <begin position="25"/>
        <end position="239"/>
    </location>
</feature>
<reference evidence="2 3" key="1">
    <citation type="journal article" date="2016" name="Front. Microbiol.">
        <title>Single-Cell (Meta-)Genomics of a Dimorphic Candidatus Thiomargarita nelsonii Reveals Genomic Plasticity.</title>
        <authorList>
            <person name="Flood B.E."/>
            <person name="Fliss P."/>
            <person name="Jones D.S."/>
            <person name="Dick G.J."/>
            <person name="Jain S."/>
            <person name="Kaster A.K."/>
            <person name="Winkel M."/>
            <person name="Mussmann M."/>
            <person name="Bailey J."/>
        </authorList>
    </citation>
    <scope>NUCLEOTIDE SEQUENCE [LARGE SCALE GENOMIC DNA]</scope>
    <source>
        <strain evidence="2">Hydrate Ridge</strain>
    </source>
</reference>